<accession>A0A8K0HDM3</accession>
<evidence type="ECO:0000313" key="3">
    <source>
        <dbReference type="Proteomes" id="UP000796880"/>
    </source>
</evidence>
<dbReference type="Gene3D" id="1.20.1280.50">
    <property type="match status" value="1"/>
</dbReference>
<proteinExistence type="predicted"/>
<name>A0A8K0HDM3_9ROSA</name>
<dbReference type="AlphaFoldDB" id="A0A8K0HDM3"/>
<dbReference type="InterPro" id="IPR005174">
    <property type="entry name" value="KIB1-4_b-propeller"/>
</dbReference>
<comment type="caution">
    <text evidence="2">The sequence shown here is derived from an EMBL/GenBank/DDBJ whole genome shotgun (WGS) entry which is preliminary data.</text>
</comment>
<keyword evidence="3" id="KW-1185">Reference proteome</keyword>
<sequence>MDSSASSRWSTLPRDILEGVTKRLDCTRIQILKLRAVCSAWRSIVSIPANTFGPNGSTLKLPYPDNILEKRPLHVFTHPDYVCCLLKESTIYCVEPLTEVLGDPKSSVGYWFAKIEETESGKVRLMDPFSGLTKENFRDNVILPQQRPDERCNFGSFTLAINLLDYRVTEVVKTYDLVGVSFDESGELQVNSSRIKKVVVGYDNNSKFSVMALGNRGDFGVWKMADNQWVKVNCGRKGKFLHDISYHNGRFYGVDASKTIIAVDLSSLEVTLVVPPMVCNTTIAYLHKYLVNSLGDLYLIHRRPRHQDLADANGNGPTIDAEVYKLNEEQGKWISVKSLGNQVMFVGDRCCLSVSATEFVGLKGNCVFEVEEYRSGHYVGDFQIWNASLSDLEDQTAALSLRFGKGCFRSFWPPPTWLEYNYEVRKE</sequence>
<dbReference type="PANTHER" id="PTHR47123:SF3">
    <property type="entry name" value="DUF295 DOMAIN-CONTAINING PROTEIN"/>
    <property type="match status" value="1"/>
</dbReference>
<dbReference type="Pfam" id="PF03478">
    <property type="entry name" value="Beta-prop_KIB1-4"/>
    <property type="match status" value="1"/>
</dbReference>
<dbReference type="PANTHER" id="PTHR47123">
    <property type="entry name" value="F-BOX PROTEIN SKIP23"/>
    <property type="match status" value="1"/>
</dbReference>
<feature type="domain" description="KIB1-4 beta-propeller" evidence="1">
    <location>
        <begin position="106"/>
        <end position="375"/>
    </location>
</feature>
<dbReference type="EMBL" id="VOIH02000003">
    <property type="protein sequence ID" value="KAF3450400.1"/>
    <property type="molecule type" value="Genomic_DNA"/>
</dbReference>
<dbReference type="InterPro" id="IPR051304">
    <property type="entry name" value="SCF_F-box_domain"/>
</dbReference>
<evidence type="ECO:0000313" key="2">
    <source>
        <dbReference type="EMBL" id="KAF3450400.1"/>
    </source>
</evidence>
<gene>
    <name evidence="2" type="ORF">FNV43_RR06481</name>
</gene>
<dbReference type="OrthoDB" id="638130at2759"/>
<evidence type="ECO:0000259" key="1">
    <source>
        <dbReference type="Pfam" id="PF03478"/>
    </source>
</evidence>
<dbReference type="SUPFAM" id="SSF50965">
    <property type="entry name" value="Galactose oxidase, central domain"/>
    <property type="match status" value="1"/>
</dbReference>
<dbReference type="Proteomes" id="UP000796880">
    <property type="component" value="Unassembled WGS sequence"/>
</dbReference>
<protein>
    <recommendedName>
        <fullName evidence="1">KIB1-4 beta-propeller domain-containing protein</fullName>
    </recommendedName>
</protein>
<reference evidence="2" key="1">
    <citation type="submission" date="2020-03" db="EMBL/GenBank/DDBJ databases">
        <title>A high-quality chromosome-level genome assembly of a woody plant with both climbing and erect habits, Rhamnella rubrinervis.</title>
        <authorList>
            <person name="Lu Z."/>
            <person name="Yang Y."/>
            <person name="Zhu X."/>
            <person name="Sun Y."/>
        </authorList>
    </citation>
    <scope>NUCLEOTIDE SEQUENCE</scope>
    <source>
        <strain evidence="2">BYM</strain>
        <tissue evidence="2">Leaf</tissue>
    </source>
</reference>
<organism evidence="2 3">
    <name type="scientific">Rhamnella rubrinervis</name>
    <dbReference type="NCBI Taxonomy" id="2594499"/>
    <lineage>
        <taxon>Eukaryota</taxon>
        <taxon>Viridiplantae</taxon>
        <taxon>Streptophyta</taxon>
        <taxon>Embryophyta</taxon>
        <taxon>Tracheophyta</taxon>
        <taxon>Spermatophyta</taxon>
        <taxon>Magnoliopsida</taxon>
        <taxon>eudicotyledons</taxon>
        <taxon>Gunneridae</taxon>
        <taxon>Pentapetalae</taxon>
        <taxon>rosids</taxon>
        <taxon>fabids</taxon>
        <taxon>Rosales</taxon>
        <taxon>Rhamnaceae</taxon>
        <taxon>rhamnoid group</taxon>
        <taxon>Rhamneae</taxon>
        <taxon>Rhamnella</taxon>
    </lineage>
</organism>
<dbReference type="InterPro" id="IPR011043">
    <property type="entry name" value="Gal_Oxase/kelch_b-propeller"/>
</dbReference>